<dbReference type="RefSeq" id="WP_044204214.1">
    <property type="nucleotide sequence ID" value="NZ_JBEHES010000005.1"/>
</dbReference>
<dbReference type="EMBL" id="JQOF01000004">
    <property type="protein sequence ID" value="KGA42432.1"/>
    <property type="molecule type" value="Genomic_DNA"/>
</dbReference>
<sequence length="62" mass="6858">MTTSTSLTPPYPQGIGATWSVPMDTDARDLHFFLDLLAAIQATYAVDIALLEDRDDLRLGEF</sequence>
<reference evidence="1 2" key="1">
    <citation type="submission" date="2014-08" db="EMBL/GenBank/DDBJ databases">
        <title>Genome sequences of NCPPB Pectobacterium isolates.</title>
        <authorList>
            <person name="Glover R.H."/>
            <person name="Sapp M."/>
            <person name="Elphinstone J."/>
        </authorList>
    </citation>
    <scope>NUCLEOTIDE SEQUENCE [LARGE SCALE GENOMIC DNA]</scope>
    <source>
        <strain evidence="1 2">NCPPB3841</strain>
    </source>
</reference>
<organism evidence="1 2">
    <name type="scientific">Pectobacterium odoriferum</name>
    <dbReference type="NCBI Taxonomy" id="78398"/>
    <lineage>
        <taxon>Bacteria</taxon>
        <taxon>Pseudomonadati</taxon>
        <taxon>Pseudomonadota</taxon>
        <taxon>Gammaproteobacteria</taxon>
        <taxon>Enterobacterales</taxon>
        <taxon>Pectobacteriaceae</taxon>
        <taxon>Pectobacterium</taxon>
    </lineage>
</organism>
<keyword evidence="2" id="KW-1185">Reference proteome</keyword>
<proteinExistence type="predicted"/>
<gene>
    <name evidence="1" type="ORF">KU75_06895</name>
</gene>
<dbReference type="Proteomes" id="UP000029447">
    <property type="component" value="Unassembled WGS sequence"/>
</dbReference>
<accession>A0ABR4VSS3</accession>
<comment type="caution">
    <text evidence="1">The sequence shown here is derived from an EMBL/GenBank/DDBJ whole genome shotgun (WGS) entry which is preliminary data.</text>
</comment>
<protein>
    <submittedName>
        <fullName evidence="1">Uncharacterized protein</fullName>
    </submittedName>
</protein>
<name>A0ABR4VSS3_9GAMM</name>
<evidence type="ECO:0000313" key="2">
    <source>
        <dbReference type="Proteomes" id="UP000029447"/>
    </source>
</evidence>
<evidence type="ECO:0000313" key="1">
    <source>
        <dbReference type="EMBL" id="KGA42432.1"/>
    </source>
</evidence>